<protein>
    <submittedName>
        <fullName evidence="1">Uncharacterized protein</fullName>
    </submittedName>
</protein>
<proteinExistence type="predicted"/>
<reference evidence="1 2" key="1">
    <citation type="submission" date="2015-06" db="EMBL/GenBank/DDBJ databases">
        <title>Improved classification and identification of acetic acid bacteria using matrix-assisted laser desorption/ionization time-of-flight mass spectrometry; Gluconobacter nephelii and Gluconobacter uchimurae are later heterotypic synonyms of Gluconobacter japonicus and Gluconobacter oxydans, respectively.</title>
        <authorList>
            <person name="Li L."/>
            <person name="Cleenwerck I."/>
            <person name="De Vuyst L."/>
            <person name="Vandamme P."/>
        </authorList>
    </citation>
    <scope>NUCLEOTIDE SEQUENCE [LARGE SCALE GENOMIC DNA]</scope>
    <source>
        <strain evidence="1 2">LMG 1764</strain>
    </source>
</reference>
<gene>
    <name evidence="1" type="ORF">AD929_11630</name>
</gene>
<dbReference type="EMBL" id="LHZB01000117">
    <property type="protein sequence ID" value="KXV00278.1"/>
    <property type="molecule type" value="Genomic_DNA"/>
</dbReference>
<dbReference type="AlphaFoldDB" id="A0A149QSI5"/>
<accession>A0A149QSI5</accession>
<dbReference type="SUPFAM" id="SSF160059">
    <property type="entry name" value="PriA/YqbF domain"/>
    <property type="match status" value="1"/>
</dbReference>
<organism evidence="1 2">
    <name type="scientific">Gluconobacter potus</name>
    <dbReference type="NCBI Taxonomy" id="2724927"/>
    <lineage>
        <taxon>Bacteria</taxon>
        <taxon>Pseudomonadati</taxon>
        <taxon>Pseudomonadota</taxon>
        <taxon>Alphaproteobacteria</taxon>
        <taxon>Acetobacterales</taxon>
        <taxon>Acetobacteraceae</taxon>
        <taxon>Gluconobacter</taxon>
    </lineage>
</organism>
<dbReference type="Proteomes" id="UP000075573">
    <property type="component" value="Unassembled WGS sequence"/>
</dbReference>
<dbReference type="PATRIC" id="fig|442.7.peg.2198"/>
<evidence type="ECO:0000313" key="1">
    <source>
        <dbReference type="EMBL" id="KXV00278.1"/>
    </source>
</evidence>
<sequence>MDTKKPDQPDDKAEGAKQRTRRIAFISAASKGEKAVAGDTIIVCRQPGLRRGGLVHPAVAVYPDGHFTSDQIKSLTAEPLLEVLGVL</sequence>
<comment type="caution">
    <text evidence="1">The sequence shown here is derived from an EMBL/GenBank/DDBJ whole genome shotgun (WGS) entry which is preliminary data.</text>
</comment>
<dbReference type="RefSeq" id="WP_062497067.1">
    <property type="nucleotide sequence ID" value="NZ_LHZB01000117.1"/>
</dbReference>
<name>A0A149QSI5_9PROT</name>
<evidence type="ECO:0000313" key="2">
    <source>
        <dbReference type="Proteomes" id="UP000075573"/>
    </source>
</evidence>